<dbReference type="Gene3D" id="3.40.50.10860">
    <property type="entry name" value="Leucine Dehydrogenase, chain A, domain 1"/>
    <property type="match status" value="1"/>
</dbReference>
<evidence type="ECO:0000313" key="11">
    <source>
        <dbReference type="Proteomes" id="UP000428325"/>
    </source>
</evidence>
<feature type="binding site" evidence="6">
    <location>
        <position position="76"/>
    </location>
    <ligand>
        <name>substrate</name>
    </ligand>
</feature>
<keyword evidence="11" id="KW-1185">Reference proteome</keyword>
<feature type="active site" description="Proton donor" evidence="5">
    <location>
        <position position="112"/>
    </location>
</feature>
<evidence type="ECO:0000256" key="6">
    <source>
        <dbReference type="PIRSR" id="PIRSR000185-2"/>
    </source>
</evidence>
<dbReference type="InterPro" id="IPR036291">
    <property type="entry name" value="NAD(P)-bd_dom_sf"/>
</dbReference>
<keyword evidence="6" id="KW-0520">NAD</keyword>
<accession>A0A6B9F140</accession>
<dbReference type="Pfam" id="PF02812">
    <property type="entry name" value="ELFV_dehydrog_N"/>
    <property type="match status" value="1"/>
</dbReference>
<evidence type="ECO:0000259" key="9">
    <source>
        <dbReference type="SMART" id="SM00839"/>
    </source>
</evidence>
<dbReference type="GO" id="GO:0000166">
    <property type="term" value="F:nucleotide binding"/>
    <property type="evidence" value="ECO:0007669"/>
    <property type="project" value="UniProtKB-KW"/>
</dbReference>
<dbReference type="SUPFAM" id="SSF53223">
    <property type="entry name" value="Aminoacid dehydrogenase-like, N-terminal domain"/>
    <property type="match status" value="1"/>
</dbReference>
<feature type="binding site" evidence="6">
    <location>
        <position position="100"/>
    </location>
    <ligand>
        <name>substrate</name>
    </ligand>
</feature>
<evidence type="ECO:0000256" key="3">
    <source>
        <dbReference type="ARBA" id="ARBA00023002"/>
    </source>
</evidence>
<dbReference type="GO" id="GO:0004352">
    <property type="term" value="F:glutamate dehydrogenase (NAD+) activity"/>
    <property type="evidence" value="ECO:0007669"/>
    <property type="project" value="TreeGrafter"/>
</dbReference>
<gene>
    <name evidence="10" type="ORF">EI982_03650</name>
</gene>
<feature type="binding site" evidence="6">
    <location>
        <position position="196"/>
    </location>
    <ligand>
        <name>NAD(+)</name>
        <dbReference type="ChEBI" id="CHEBI:57540"/>
    </ligand>
</feature>
<dbReference type="OrthoDB" id="6425at2157"/>
<protein>
    <recommendedName>
        <fullName evidence="4">Glutamate dehydrogenase</fullName>
    </recommendedName>
</protein>
<evidence type="ECO:0000256" key="5">
    <source>
        <dbReference type="PIRSR" id="PIRSR000185-1"/>
    </source>
</evidence>
<keyword evidence="3 4" id="KW-0560">Oxidoreductase</keyword>
<dbReference type="PROSITE" id="PS00074">
    <property type="entry name" value="GLFV_DEHYDROGENASE"/>
    <property type="match status" value="1"/>
</dbReference>
<dbReference type="AlphaFoldDB" id="A0A6B9F140"/>
<evidence type="ECO:0000313" key="10">
    <source>
        <dbReference type="EMBL" id="QGX93936.1"/>
    </source>
</evidence>
<comment type="similarity">
    <text evidence="1 4 8">Belongs to the Glu/Leu/Phe/Val dehydrogenases family.</text>
</comment>
<dbReference type="CDD" id="cd01076">
    <property type="entry name" value="NAD_bind_1_Glu_DH"/>
    <property type="match status" value="1"/>
</dbReference>
<dbReference type="PANTHER" id="PTHR11606">
    <property type="entry name" value="GLUTAMATE DEHYDROGENASE"/>
    <property type="match status" value="1"/>
</dbReference>
<dbReference type="InterPro" id="IPR006097">
    <property type="entry name" value="Glu/Leu/Phe/Val/Trp_DH_dimer"/>
</dbReference>
<evidence type="ECO:0000256" key="2">
    <source>
        <dbReference type="ARBA" id="ARBA00011643"/>
    </source>
</evidence>
<dbReference type="PANTHER" id="PTHR11606:SF13">
    <property type="entry name" value="GLUTAMATE DEHYDROGENASE 1, MITOCHONDRIAL"/>
    <property type="match status" value="1"/>
</dbReference>
<comment type="subunit">
    <text evidence="2">Homohexamer.</text>
</comment>
<organism evidence="10 11">
    <name type="scientific">Haloplanus rallus</name>
    <dbReference type="NCBI Taxonomy" id="1816183"/>
    <lineage>
        <taxon>Archaea</taxon>
        <taxon>Methanobacteriati</taxon>
        <taxon>Methanobacteriota</taxon>
        <taxon>Stenosarchaea group</taxon>
        <taxon>Halobacteria</taxon>
        <taxon>Halobacteriales</taxon>
        <taxon>Haloferacaceae</taxon>
        <taxon>Haloplanus</taxon>
    </lineage>
</organism>
<name>A0A6B9F140_9EURY</name>
<dbReference type="InterPro" id="IPR006095">
    <property type="entry name" value="Glu/Leu/Phe/Val/Trp_DH"/>
</dbReference>
<sequence length="431" mass="47206">MDTDLGPTGTETLCDVCTTELDRVSKVGRLADRELDLLRQPKRRINVNIPIRMDDGSVEVFPSFRIQYNTARGPTKGGIRYHPSVNADEVDELAFLMSLKCAVANIPFGGAKGGIQVDPSRLSEGELERLSRAYINEYHRNIGPETDIPAPDVNTDGRIMAWMRDEYESITGGQAPGVITGKPVELGGSEGREYATSLGGAVILDEFVDEVEMTRERTTVAVQGFGNVGSYLAKFLHERGYDVVAVSNVDGGIHDSSGIDMPALFDAYESSDDLFEFGAAEITNADLLTLDVDVLIPAAIENQITEANMAEVQADAVLEMANGPTTSRADEHLTERGIPVIPDILANAGGVTASYFEWVQNTTNEYWTEERVREKLATQLREAFADLREIKVASETTRTWREAAYTRAVESVLQAEAYRGNVARADAERSD</sequence>
<dbReference type="RefSeq" id="WP_157688171.1">
    <property type="nucleotide sequence ID" value="NZ_CP034345.1"/>
</dbReference>
<dbReference type="Gene3D" id="3.40.50.720">
    <property type="entry name" value="NAD(P)-binding Rossmann-like Domain"/>
    <property type="match status" value="1"/>
</dbReference>
<dbReference type="InterPro" id="IPR033524">
    <property type="entry name" value="Glu/Leu/Phe/Val_DH_AS"/>
</dbReference>
<dbReference type="InterPro" id="IPR046346">
    <property type="entry name" value="Aminoacid_DH-like_N_sf"/>
</dbReference>
<dbReference type="SUPFAM" id="SSF51735">
    <property type="entry name" value="NAD(P)-binding Rossmann-fold domains"/>
    <property type="match status" value="1"/>
</dbReference>
<dbReference type="KEGG" id="hra:EI982_03650"/>
<dbReference type="EMBL" id="CP034345">
    <property type="protein sequence ID" value="QGX93936.1"/>
    <property type="molecule type" value="Genomic_DNA"/>
</dbReference>
<proteinExistence type="inferred from homology"/>
<feature type="site" description="Important for catalysis" evidence="7">
    <location>
        <position position="152"/>
    </location>
</feature>
<evidence type="ECO:0000256" key="8">
    <source>
        <dbReference type="RuleBase" id="RU004417"/>
    </source>
</evidence>
<dbReference type="InterPro" id="IPR006096">
    <property type="entry name" value="Glu/Leu/Phe/Val/Trp_DH_C"/>
</dbReference>
<reference evidence="10 11" key="1">
    <citation type="submission" date="2018-12" db="EMBL/GenBank/DDBJ databases">
        <title>Complete genome sequence of Haloplanus rallus MBLA0036.</title>
        <authorList>
            <person name="Nam Y.-d."/>
            <person name="Kang J."/>
            <person name="Chung W.-H."/>
            <person name="Park Y.S."/>
        </authorList>
    </citation>
    <scope>NUCLEOTIDE SEQUENCE [LARGE SCALE GENOMIC DNA]</scope>
    <source>
        <strain evidence="10 11">MBLA0036</strain>
    </source>
</reference>
<feature type="binding site" evidence="6">
    <location>
        <position position="227"/>
    </location>
    <ligand>
        <name>NAD(+)</name>
        <dbReference type="ChEBI" id="CHEBI:57540"/>
    </ligand>
</feature>
<keyword evidence="6" id="KW-0547">Nucleotide-binding</keyword>
<dbReference type="SMART" id="SM00839">
    <property type="entry name" value="ELFV_dehydrog"/>
    <property type="match status" value="1"/>
</dbReference>
<dbReference type="InterPro" id="IPR033922">
    <property type="entry name" value="NAD_bind_Glu_DH"/>
</dbReference>
<dbReference type="FunFam" id="3.40.50.10860:FF:000003">
    <property type="entry name" value="Glutamate dehydrogenase"/>
    <property type="match status" value="1"/>
</dbReference>
<evidence type="ECO:0000256" key="4">
    <source>
        <dbReference type="PIRNR" id="PIRNR000185"/>
    </source>
</evidence>
<feature type="domain" description="Glutamate/phenylalanine/leucine/valine/L-tryptophan dehydrogenase C-terminal" evidence="9">
    <location>
        <begin position="189"/>
        <end position="420"/>
    </location>
</feature>
<dbReference type="PRINTS" id="PR00082">
    <property type="entry name" value="GLFDHDRGNASE"/>
</dbReference>
<evidence type="ECO:0000256" key="7">
    <source>
        <dbReference type="PIRSR" id="PIRSR000185-3"/>
    </source>
</evidence>
<evidence type="ECO:0000256" key="1">
    <source>
        <dbReference type="ARBA" id="ARBA00006382"/>
    </source>
</evidence>
<dbReference type="PIRSF" id="PIRSF000185">
    <property type="entry name" value="Glu_DH"/>
    <property type="match status" value="1"/>
</dbReference>
<dbReference type="InterPro" id="IPR014362">
    <property type="entry name" value="Glu_DH"/>
</dbReference>
<dbReference type="GeneID" id="43368596"/>
<feature type="binding site" evidence="6">
    <location>
        <position position="354"/>
    </location>
    <ligand>
        <name>substrate</name>
    </ligand>
</feature>
<dbReference type="Pfam" id="PF00208">
    <property type="entry name" value="ELFV_dehydrog"/>
    <property type="match status" value="1"/>
</dbReference>
<dbReference type="GO" id="GO:0006538">
    <property type="term" value="P:L-glutamate catabolic process"/>
    <property type="evidence" value="ECO:0007669"/>
    <property type="project" value="TreeGrafter"/>
</dbReference>
<dbReference type="Proteomes" id="UP000428325">
    <property type="component" value="Chromosome"/>
</dbReference>